<dbReference type="InterPro" id="IPR036322">
    <property type="entry name" value="WD40_repeat_dom_sf"/>
</dbReference>
<dbReference type="PANTHER" id="PTHR19848">
    <property type="entry name" value="WD40 REPEAT PROTEIN"/>
    <property type="match status" value="1"/>
</dbReference>
<evidence type="ECO:0000256" key="2">
    <source>
        <dbReference type="ARBA" id="ARBA00022737"/>
    </source>
</evidence>
<keyword evidence="5" id="KW-1185">Reference proteome</keyword>
<keyword evidence="1 3" id="KW-0853">WD repeat</keyword>
<dbReference type="Pfam" id="PF00400">
    <property type="entry name" value="WD40"/>
    <property type="match status" value="2"/>
</dbReference>
<gene>
    <name evidence="4" type="ORF">MNAN1_001460</name>
</gene>
<evidence type="ECO:0000313" key="5">
    <source>
        <dbReference type="Proteomes" id="UP001213623"/>
    </source>
</evidence>
<evidence type="ECO:0000313" key="4">
    <source>
        <dbReference type="EMBL" id="WFD26477.1"/>
    </source>
</evidence>
<organism evidence="4 5">
    <name type="scientific">Malassezia nana</name>
    <dbReference type="NCBI Taxonomy" id="180528"/>
    <lineage>
        <taxon>Eukaryota</taxon>
        <taxon>Fungi</taxon>
        <taxon>Dikarya</taxon>
        <taxon>Basidiomycota</taxon>
        <taxon>Ustilaginomycotina</taxon>
        <taxon>Malasseziomycetes</taxon>
        <taxon>Malasseziales</taxon>
        <taxon>Malasseziaceae</taxon>
        <taxon>Malassezia</taxon>
    </lineage>
</organism>
<dbReference type="Gene3D" id="2.130.10.10">
    <property type="entry name" value="YVTN repeat-like/Quinoprotein amine dehydrogenase"/>
    <property type="match status" value="2"/>
</dbReference>
<feature type="repeat" description="WD" evidence="3">
    <location>
        <begin position="148"/>
        <end position="190"/>
    </location>
</feature>
<evidence type="ECO:0000256" key="3">
    <source>
        <dbReference type="PROSITE-ProRule" id="PRU00221"/>
    </source>
</evidence>
<dbReference type="InterPro" id="IPR006594">
    <property type="entry name" value="LisH"/>
</dbReference>
<keyword evidence="2" id="KW-0677">Repeat</keyword>
<reference evidence="4" key="1">
    <citation type="submission" date="2023-03" db="EMBL/GenBank/DDBJ databases">
        <title>Mating type loci evolution in Malassezia.</title>
        <authorList>
            <person name="Coelho M.A."/>
        </authorList>
    </citation>
    <scope>NUCLEOTIDE SEQUENCE</scope>
    <source>
        <strain evidence="4">CBS 9557</strain>
    </source>
</reference>
<accession>A0AAF0EQQ8</accession>
<sequence length="466" mass="50193">MTAEAADGAQRVSEAVVASFLRTHGYTDTLATFERECGRTYDTGPCDLRTLAEQVASLALARAGETAARQATATSASESAMQWPTYELAKTYNHLHMSNILSVRPATYPGSTASCIATTSADRRVVFTDVSNGEVLGVLEKSARGDGPSGHDAAVLDLSQHPQCPRFALTAGMDGRVVQWDLTTDSPVHEMRDHTRFVVRVSHSDDGRFMATAGYDKRIHIYAVDVRDGRPMYMRLHSLTLPTNPEALLFVPGPMTPGHASSDERLWLVYTARDRVVLHYVALPIGREAPGTPDWSVLAYNTNADPDDEHVSYSLLHLSVHPSGRYIAAQTGDHNVPSGSDSDSPSLSRILLMPLFSAHRHATLWTSAPTSAYASPRHAWMPHGQGVWVTGDDGVLRLVSLDGTLRAIVRCHGAAPDAAPGRVGEALAAAAWRSGGNTLVKGVTVLPDGRIASCGFDRTVRILQAL</sequence>
<dbReference type="Proteomes" id="UP001213623">
    <property type="component" value="Chromosome 2"/>
</dbReference>
<name>A0AAF0EQQ8_9BASI</name>
<dbReference type="PROSITE" id="PS50082">
    <property type="entry name" value="WD_REPEATS_2"/>
    <property type="match status" value="1"/>
</dbReference>
<dbReference type="SMART" id="SM00320">
    <property type="entry name" value="WD40"/>
    <property type="match status" value="4"/>
</dbReference>
<dbReference type="PROSITE" id="PS50896">
    <property type="entry name" value="LISH"/>
    <property type="match status" value="1"/>
</dbReference>
<dbReference type="SUPFAM" id="SSF50978">
    <property type="entry name" value="WD40 repeat-like"/>
    <property type="match status" value="1"/>
</dbReference>
<dbReference type="InterPro" id="IPR015943">
    <property type="entry name" value="WD40/YVTN_repeat-like_dom_sf"/>
</dbReference>
<evidence type="ECO:0000256" key="1">
    <source>
        <dbReference type="ARBA" id="ARBA00022574"/>
    </source>
</evidence>
<proteinExistence type="predicted"/>
<dbReference type="PANTHER" id="PTHR19848:SF8">
    <property type="entry name" value="F-BOX AND WD REPEAT DOMAIN CONTAINING 7"/>
    <property type="match status" value="1"/>
</dbReference>
<protein>
    <submittedName>
        <fullName evidence="4">Uncharacterized protein</fullName>
    </submittedName>
</protein>
<dbReference type="AlphaFoldDB" id="A0AAF0EQQ8"/>
<dbReference type="EMBL" id="CP119893">
    <property type="protein sequence ID" value="WFD26477.1"/>
    <property type="molecule type" value="Genomic_DNA"/>
</dbReference>
<dbReference type="InterPro" id="IPR001680">
    <property type="entry name" value="WD40_rpt"/>
</dbReference>